<organism evidence="7 8">
    <name type="scientific">Paeniglutamicibacter antarcticus</name>
    <dbReference type="NCBI Taxonomy" id="494023"/>
    <lineage>
        <taxon>Bacteria</taxon>
        <taxon>Bacillati</taxon>
        <taxon>Actinomycetota</taxon>
        <taxon>Actinomycetes</taxon>
        <taxon>Micrococcales</taxon>
        <taxon>Micrococcaceae</taxon>
        <taxon>Paeniglutamicibacter</taxon>
    </lineage>
</organism>
<evidence type="ECO:0000259" key="5">
    <source>
        <dbReference type="PROSITE" id="PS50937"/>
    </source>
</evidence>
<evidence type="ECO:0000256" key="3">
    <source>
        <dbReference type="ARBA" id="ARBA00023125"/>
    </source>
</evidence>
<keyword evidence="4" id="KW-0804">Transcription</keyword>
<dbReference type="Gene3D" id="3.30.720.120">
    <property type="match status" value="1"/>
</dbReference>
<dbReference type="EMBL" id="BAABLK010000036">
    <property type="protein sequence ID" value="GAA5228211.1"/>
    <property type="molecule type" value="Genomic_DNA"/>
</dbReference>
<dbReference type="InterPro" id="IPR037523">
    <property type="entry name" value="VOC_core"/>
</dbReference>
<dbReference type="InterPro" id="IPR004360">
    <property type="entry name" value="Glyas_Fos-R_dOase_dom"/>
</dbReference>
<keyword evidence="8" id="KW-1185">Reference proteome</keyword>
<evidence type="ECO:0000313" key="7">
    <source>
        <dbReference type="EMBL" id="GAA5228211.1"/>
    </source>
</evidence>
<dbReference type="Pfam" id="PF13411">
    <property type="entry name" value="MerR_1"/>
    <property type="match status" value="1"/>
</dbReference>
<evidence type="ECO:0000256" key="4">
    <source>
        <dbReference type="ARBA" id="ARBA00023163"/>
    </source>
</evidence>
<reference evidence="8" key="1">
    <citation type="journal article" date="2019" name="Int. J. Syst. Evol. Microbiol.">
        <title>The Global Catalogue of Microorganisms (GCM) 10K type strain sequencing project: providing services to taxonomists for standard genome sequencing and annotation.</title>
        <authorList>
            <consortium name="The Broad Institute Genomics Platform"/>
            <consortium name="The Broad Institute Genome Sequencing Center for Infectious Disease"/>
            <person name="Wu L."/>
            <person name="Ma J."/>
        </authorList>
    </citation>
    <scope>NUCLEOTIDE SEQUENCE [LARGE SCALE GENOMIC DNA]</scope>
    <source>
        <strain evidence="8">JCM 18952</strain>
    </source>
</reference>
<dbReference type="SUPFAM" id="SSF46955">
    <property type="entry name" value="Putative DNA-binding domain"/>
    <property type="match status" value="1"/>
</dbReference>
<evidence type="ECO:0008006" key="9">
    <source>
        <dbReference type="Google" id="ProtNLM"/>
    </source>
</evidence>
<evidence type="ECO:0000259" key="6">
    <source>
        <dbReference type="PROSITE" id="PS51819"/>
    </source>
</evidence>
<dbReference type="InterPro" id="IPR047057">
    <property type="entry name" value="MerR_fam"/>
</dbReference>
<name>A0ABP9TPZ3_9MICC</name>
<proteinExistence type="predicted"/>
<keyword evidence="2" id="KW-0805">Transcription regulation</keyword>
<dbReference type="CDD" id="cd01106">
    <property type="entry name" value="HTH_TipAL-Mta"/>
    <property type="match status" value="1"/>
</dbReference>
<feature type="domain" description="VOC" evidence="6">
    <location>
        <begin position="144"/>
        <end position="266"/>
    </location>
</feature>
<dbReference type="InterPro" id="IPR000551">
    <property type="entry name" value="MerR-type_HTH_dom"/>
</dbReference>
<dbReference type="PANTHER" id="PTHR30204:SF69">
    <property type="entry name" value="MERR-FAMILY TRANSCRIPTIONAL REGULATOR"/>
    <property type="match status" value="1"/>
</dbReference>
<dbReference type="Gene3D" id="1.10.1660.10">
    <property type="match status" value="1"/>
</dbReference>
<dbReference type="PROSITE" id="PS50937">
    <property type="entry name" value="HTH_MERR_2"/>
    <property type="match status" value="1"/>
</dbReference>
<dbReference type="InterPro" id="IPR029068">
    <property type="entry name" value="Glyas_Bleomycin-R_OHBP_Dase"/>
</dbReference>
<protein>
    <recommendedName>
        <fullName evidence="9">MerR family transcriptional regulator</fullName>
    </recommendedName>
</protein>
<dbReference type="SMART" id="SM00422">
    <property type="entry name" value="HTH_MERR"/>
    <property type="match status" value="1"/>
</dbReference>
<dbReference type="PANTHER" id="PTHR30204">
    <property type="entry name" value="REDOX-CYCLING DRUG-SENSING TRANSCRIPTIONAL ACTIVATOR SOXR"/>
    <property type="match status" value="1"/>
</dbReference>
<accession>A0ABP9TPZ3</accession>
<dbReference type="PROSITE" id="PS00552">
    <property type="entry name" value="HTH_MERR_1"/>
    <property type="match status" value="1"/>
</dbReference>
<dbReference type="Gene3D" id="3.30.720.110">
    <property type="match status" value="1"/>
</dbReference>
<evidence type="ECO:0000313" key="8">
    <source>
        <dbReference type="Proteomes" id="UP001501257"/>
    </source>
</evidence>
<evidence type="ECO:0000256" key="1">
    <source>
        <dbReference type="ARBA" id="ARBA00022491"/>
    </source>
</evidence>
<keyword evidence="3" id="KW-0238">DNA-binding</keyword>
<gene>
    <name evidence="7" type="ORF">GCM10025778_27440</name>
</gene>
<keyword evidence="1" id="KW-0678">Repressor</keyword>
<evidence type="ECO:0000256" key="2">
    <source>
        <dbReference type="ARBA" id="ARBA00023015"/>
    </source>
</evidence>
<dbReference type="Pfam" id="PF00903">
    <property type="entry name" value="Glyoxalase"/>
    <property type="match status" value="1"/>
</dbReference>
<sequence>MSHTTPGPERSDTWKIGKLARAAGVTVRTLHHYDEVGLLKASARSDAGHRLYSANDVNRLYRIQFLRRMDFSIAEITRALDEPDWQIGPAIEAHIIDTNRRLTAASRLRTALETMATGLSHDRVPSTPDLLSAMEEMAMLDSSVRNTISILVYDDVEAAQEYITRVFGLTGGAQDKDGSGAVKHGEVRAGDHVIWLHPAGEEFRSPRNAGGVTGMTVIMVDDVDEHHKCAVAAGAQIMQEPIDQPYGAREYGTRDHEGQLWFFHAPIDN</sequence>
<dbReference type="PRINTS" id="PR00040">
    <property type="entry name" value="HTHMERR"/>
</dbReference>
<dbReference type="InterPro" id="IPR009061">
    <property type="entry name" value="DNA-bd_dom_put_sf"/>
</dbReference>
<comment type="caution">
    <text evidence="7">The sequence shown here is derived from an EMBL/GenBank/DDBJ whole genome shotgun (WGS) entry which is preliminary data.</text>
</comment>
<dbReference type="Proteomes" id="UP001501257">
    <property type="component" value="Unassembled WGS sequence"/>
</dbReference>
<feature type="domain" description="HTH merR-type" evidence="5">
    <location>
        <begin position="13"/>
        <end position="82"/>
    </location>
</feature>
<dbReference type="SUPFAM" id="SSF54593">
    <property type="entry name" value="Glyoxalase/Bleomycin resistance protein/Dihydroxybiphenyl dioxygenase"/>
    <property type="match status" value="1"/>
</dbReference>
<dbReference type="PROSITE" id="PS51819">
    <property type="entry name" value="VOC"/>
    <property type="match status" value="1"/>
</dbReference>